<evidence type="ECO:0000313" key="3">
    <source>
        <dbReference type="Proteomes" id="UP000244225"/>
    </source>
</evidence>
<feature type="transmembrane region" description="Helical" evidence="1">
    <location>
        <begin position="58"/>
        <end position="77"/>
    </location>
</feature>
<evidence type="ECO:0000313" key="2">
    <source>
        <dbReference type="EMBL" id="PTX19504.1"/>
    </source>
</evidence>
<keyword evidence="1" id="KW-0472">Membrane</keyword>
<dbReference type="AlphaFoldDB" id="A0A2T5YJL2"/>
<protein>
    <submittedName>
        <fullName evidence="2">Uncharacterized protein</fullName>
    </submittedName>
</protein>
<reference evidence="2 3" key="1">
    <citation type="submission" date="2018-04" db="EMBL/GenBank/DDBJ databases">
        <title>Genomic Encyclopedia of Archaeal and Bacterial Type Strains, Phase II (KMG-II): from individual species to whole genera.</title>
        <authorList>
            <person name="Goeker M."/>
        </authorList>
    </citation>
    <scope>NUCLEOTIDE SEQUENCE [LARGE SCALE GENOMIC DNA]</scope>
    <source>
        <strain evidence="2 3">DSM 100162</strain>
    </source>
</reference>
<dbReference type="RefSeq" id="WP_108211611.1">
    <property type="nucleotide sequence ID" value="NZ_QBKI01000004.1"/>
</dbReference>
<keyword evidence="1" id="KW-0812">Transmembrane</keyword>
<evidence type="ECO:0000256" key="1">
    <source>
        <dbReference type="SAM" id="Phobius"/>
    </source>
</evidence>
<dbReference type="Proteomes" id="UP000244225">
    <property type="component" value="Unassembled WGS sequence"/>
</dbReference>
<name>A0A2T5YJL2_9BACT</name>
<sequence>MTEDIFSGFSLLERLGAATRWLYYFLHSELTGSRRRKYGEFYEGKKGWRFSRKTHNAIYNNVVGTITLLVIIVLLVFPSDNFY</sequence>
<proteinExistence type="predicted"/>
<comment type="caution">
    <text evidence="2">The sequence shown here is derived from an EMBL/GenBank/DDBJ whole genome shotgun (WGS) entry which is preliminary data.</text>
</comment>
<gene>
    <name evidence="2" type="ORF">C8N40_104236</name>
</gene>
<accession>A0A2T5YJL2</accession>
<keyword evidence="1" id="KW-1133">Transmembrane helix</keyword>
<dbReference type="OrthoDB" id="9868570at2"/>
<organism evidence="2 3">
    <name type="scientific">Pontibacter mucosus</name>
    <dbReference type="NCBI Taxonomy" id="1649266"/>
    <lineage>
        <taxon>Bacteria</taxon>
        <taxon>Pseudomonadati</taxon>
        <taxon>Bacteroidota</taxon>
        <taxon>Cytophagia</taxon>
        <taxon>Cytophagales</taxon>
        <taxon>Hymenobacteraceae</taxon>
        <taxon>Pontibacter</taxon>
    </lineage>
</organism>
<dbReference type="EMBL" id="QBKI01000004">
    <property type="protein sequence ID" value="PTX19504.1"/>
    <property type="molecule type" value="Genomic_DNA"/>
</dbReference>
<keyword evidence="3" id="KW-1185">Reference proteome</keyword>